<reference evidence="1 2" key="1">
    <citation type="journal article" date="2019" name="Nat. Ecol. Evol.">
        <title>Megaphylogeny resolves global patterns of mushroom evolution.</title>
        <authorList>
            <person name="Varga T."/>
            <person name="Krizsan K."/>
            <person name="Foldi C."/>
            <person name="Dima B."/>
            <person name="Sanchez-Garcia M."/>
            <person name="Sanchez-Ramirez S."/>
            <person name="Szollosi G.J."/>
            <person name="Szarkandi J.G."/>
            <person name="Papp V."/>
            <person name="Albert L."/>
            <person name="Andreopoulos W."/>
            <person name="Angelini C."/>
            <person name="Antonin V."/>
            <person name="Barry K.W."/>
            <person name="Bougher N.L."/>
            <person name="Buchanan P."/>
            <person name="Buyck B."/>
            <person name="Bense V."/>
            <person name="Catcheside P."/>
            <person name="Chovatia M."/>
            <person name="Cooper J."/>
            <person name="Damon W."/>
            <person name="Desjardin D."/>
            <person name="Finy P."/>
            <person name="Geml J."/>
            <person name="Haridas S."/>
            <person name="Hughes K."/>
            <person name="Justo A."/>
            <person name="Karasinski D."/>
            <person name="Kautmanova I."/>
            <person name="Kiss B."/>
            <person name="Kocsube S."/>
            <person name="Kotiranta H."/>
            <person name="LaButti K.M."/>
            <person name="Lechner B.E."/>
            <person name="Liimatainen K."/>
            <person name="Lipzen A."/>
            <person name="Lukacs Z."/>
            <person name="Mihaltcheva S."/>
            <person name="Morgado L.N."/>
            <person name="Niskanen T."/>
            <person name="Noordeloos M.E."/>
            <person name="Ohm R.A."/>
            <person name="Ortiz-Santana B."/>
            <person name="Ovrebo C."/>
            <person name="Racz N."/>
            <person name="Riley R."/>
            <person name="Savchenko A."/>
            <person name="Shiryaev A."/>
            <person name="Soop K."/>
            <person name="Spirin V."/>
            <person name="Szebenyi C."/>
            <person name="Tomsovsky M."/>
            <person name="Tulloss R.E."/>
            <person name="Uehling J."/>
            <person name="Grigoriev I.V."/>
            <person name="Vagvolgyi C."/>
            <person name="Papp T."/>
            <person name="Martin F.M."/>
            <person name="Miettinen O."/>
            <person name="Hibbett D.S."/>
            <person name="Nagy L.G."/>
        </authorList>
    </citation>
    <scope>NUCLEOTIDE SEQUENCE [LARGE SCALE GENOMIC DNA]</scope>
    <source>
        <strain evidence="1 2">FP101781</strain>
    </source>
</reference>
<sequence>MSLVCAHRFPSSCLPSPAKFQLGLEPTTEWEDMYEPHRFLVSSTYAFMTTSEPPASPFA</sequence>
<dbReference type="EMBL" id="QPFP01000011">
    <property type="protein sequence ID" value="TEB33701.1"/>
    <property type="molecule type" value="Genomic_DNA"/>
</dbReference>
<dbReference type="AlphaFoldDB" id="A0A4Y7TI69"/>
<name>A0A4Y7TI69_COPMI</name>
<evidence type="ECO:0000313" key="2">
    <source>
        <dbReference type="Proteomes" id="UP000298030"/>
    </source>
</evidence>
<accession>A0A4Y7TI69</accession>
<proteinExistence type="predicted"/>
<gene>
    <name evidence="1" type="ORF">FA13DRAFT_1729975</name>
</gene>
<protein>
    <submittedName>
        <fullName evidence="1">Uncharacterized protein</fullName>
    </submittedName>
</protein>
<keyword evidence="2" id="KW-1185">Reference proteome</keyword>
<evidence type="ECO:0000313" key="1">
    <source>
        <dbReference type="EMBL" id="TEB33701.1"/>
    </source>
</evidence>
<comment type="caution">
    <text evidence="1">The sequence shown here is derived from an EMBL/GenBank/DDBJ whole genome shotgun (WGS) entry which is preliminary data.</text>
</comment>
<dbReference type="Proteomes" id="UP000298030">
    <property type="component" value="Unassembled WGS sequence"/>
</dbReference>
<organism evidence="1 2">
    <name type="scientific">Coprinellus micaceus</name>
    <name type="common">Glistening ink-cap mushroom</name>
    <name type="synonym">Coprinus micaceus</name>
    <dbReference type="NCBI Taxonomy" id="71717"/>
    <lineage>
        <taxon>Eukaryota</taxon>
        <taxon>Fungi</taxon>
        <taxon>Dikarya</taxon>
        <taxon>Basidiomycota</taxon>
        <taxon>Agaricomycotina</taxon>
        <taxon>Agaricomycetes</taxon>
        <taxon>Agaricomycetidae</taxon>
        <taxon>Agaricales</taxon>
        <taxon>Agaricineae</taxon>
        <taxon>Psathyrellaceae</taxon>
        <taxon>Coprinellus</taxon>
    </lineage>
</organism>